<evidence type="ECO:0000256" key="13">
    <source>
        <dbReference type="ARBA" id="ARBA00023136"/>
    </source>
</evidence>
<keyword evidence="6" id="KW-0479">Metal-binding</keyword>
<evidence type="ECO:0000256" key="2">
    <source>
        <dbReference type="ARBA" id="ARBA00007650"/>
    </source>
</evidence>
<feature type="compositionally biased region" description="Basic residues" evidence="17">
    <location>
        <begin position="837"/>
        <end position="847"/>
    </location>
</feature>
<dbReference type="PROSITE" id="PS01312">
    <property type="entry name" value="SECA"/>
    <property type="match status" value="1"/>
</dbReference>
<evidence type="ECO:0000256" key="12">
    <source>
        <dbReference type="ARBA" id="ARBA00023010"/>
    </source>
</evidence>
<name>A0A1H9W1M0_9BACI</name>
<evidence type="ECO:0000256" key="3">
    <source>
        <dbReference type="ARBA" id="ARBA00022448"/>
    </source>
</evidence>
<feature type="domain" description="SecA family profile" evidence="20">
    <location>
        <begin position="2"/>
        <end position="571"/>
    </location>
</feature>
<dbReference type="Gene3D" id="1.10.3060.10">
    <property type="entry name" value="Helical scaffold and wing domains of SecA"/>
    <property type="match status" value="1"/>
</dbReference>
<keyword evidence="3 15" id="KW-0813">Transport</keyword>
<accession>A0A1H9W1M0</accession>
<evidence type="ECO:0000256" key="14">
    <source>
        <dbReference type="ARBA" id="ARBA00034006"/>
    </source>
</evidence>
<evidence type="ECO:0000256" key="4">
    <source>
        <dbReference type="ARBA" id="ARBA00022475"/>
    </source>
</evidence>
<dbReference type="OrthoDB" id="9805579at2"/>
<dbReference type="PANTHER" id="PTHR30612:SF0">
    <property type="entry name" value="CHLOROPLAST PROTEIN-TRANSPORTING ATPASE"/>
    <property type="match status" value="1"/>
</dbReference>
<dbReference type="FunFam" id="3.40.50.300:FF:000429">
    <property type="entry name" value="Preprotein translocase subunit SecA"/>
    <property type="match status" value="1"/>
</dbReference>
<feature type="domain" description="Helicase C-terminal" evidence="19">
    <location>
        <begin position="418"/>
        <end position="578"/>
    </location>
</feature>
<dbReference type="InterPro" id="IPR011130">
    <property type="entry name" value="SecA_preprotein_X-link_dom"/>
</dbReference>
<evidence type="ECO:0000259" key="18">
    <source>
        <dbReference type="PROSITE" id="PS51192"/>
    </source>
</evidence>
<evidence type="ECO:0000256" key="8">
    <source>
        <dbReference type="ARBA" id="ARBA00022833"/>
    </source>
</evidence>
<dbReference type="GO" id="GO:0043952">
    <property type="term" value="P:protein transport by the Sec complex"/>
    <property type="evidence" value="ECO:0007669"/>
    <property type="project" value="TreeGrafter"/>
</dbReference>
<dbReference type="GO" id="GO:0005829">
    <property type="term" value="C:cytosol"/>
    <property type="evidence" value="ECO:0007669"/>
    <property type="project" value="TreeGrafter"/>
</dbReference>
<dbReference type="Proteomes" id="UP000199318">
    <property type="component" value="Unassembled WGS sequence"/>
</dbReference>
<keyword evidence="13 15" id="KW-0472">Membrane</keyword>
<evidence type="ECO:0000313" key="22">
    <source>
        <dbReference type="Proteomes" id="UP000199318"/>
    </source>
</evidence>
<keyword evidence="9 15" id="KW-0067">ATP-binding</keyword>
<evidence type="ECO:0000256" key="10">
    <source>
        <dbReference type="ARBA" id="ARBA00022927"/>
    </source>
</evidence>
<dbReference type="InterPro" id="IPR004027">
    <property type="entry name" value="SEC_C_motif"/>
</dbReference>
<dbReference type="FunFam" id="3.90.1440.10:FF:000001">
    <property type="entry name" value="Preprotein translocase subunit SecA"/>
    <property type="match status" value="1"/>
</dbReference>
<evidence type="ECO:0000256" key="5">
    <source>
        <dbReference type="ARBA" id="ARBA00022490"/>
    </source>
</evidence>
<comment type="cofactor">
    <cofactor evidence="1">
        <name>Zn(2+)</name>
        <dbReference type="ChEBI" id="CHEBI:29105"/>
    </cofactor>
</comment>
<dbReference type="InterPro" id="IPR001650">
    <property type="entry name" value="Helicase_C-like"/>
</dbReference>
<dbReference type="PROSITE" id="PS51196">
    <property type="entry name" value="SECA_MOTOR_DEAD"/>
    <property type="match status" value="1"/>
</dbReference>
<reference evidence="22" key="1">
    <citation type="submission" date="2016-10" db="EMBL/GenBank/DDBJ databases">
        <authorList>
            <person name="de Groot N.N."/>
        </authorList>
    </citation>
    <scope>NUCLEOTIDE SEQUENCE [LARGE SCALE GENOMIC DNA]</scope>
    <source>
        <strain evidence="22">10nlg</strain>
    </source>
</reference>
<dbReference type="PROSITE" id="PS51194">
    <property type="entry name" value="HELICASE_CTER"/>
    <property type="match status" value="1"/>
</dbReference>
<dbReference type="InterPro" id="IPR014018">
    <property type="entry name" value="SecA_motor_DEAD"/>
</dbReference>
<dbReference type="STRING" id="1464123.SAMN05444126_12636"/>
<dbReference type="GO" id="GO:0065002">
    <property type="term" value="P:intracellular protein transmembrane transport"/>
    <property type="evidence" value="ECO:0007669"/>
    <property type="project" value="UniProtKB-UniRule"/>
</dbReference>
<dbReference type="SMART" id="SM00958">
    <property type="entry name" value="SecA_PP_bind"/>
    <property type="match status" value="1"/>
</dbReference>
<proteinExistence type="inferred from homology"/>
<dbReference type="EC" id="7.4.2.8" evidence="15"/>
<dbReference type="HAMAP" id="MF_01382">
    <property type="entry name" value="SecA"/>
    <property type="match status" value="1"/>
</dbReference>
<comment type="function">
    <text evidence="15">Part of the Sec protein translocase complex. Interacts with the SecYEG preprotein conducting channel. Has a central role in coupling the hydrolysis of ATP to the transfer of proteins into and across the cell membrane, serving as an ATP-driven molecular motor driving the stepwise translocation of polypeptide chains across the membrane.</text>
</comment>
<comment type="subcellular location">
    <subcellularLocation>
        <location evidence="15">Cell membrane</location>
        <topology evidence="15">Peripheral membrane protein</topology>
        <orientation evidence="15">Cytoplasmic side</orientation>
    </subcellularLocation>
    <subcellularLocation>
        <location evidence="15">Cytoplasm</location>
    </subcellularLocation>
    <text evidence="15">Distribution is 50-50.</text>
</comment>
<dbReference type="InterPro" id="IPR011115">
    <property type="entry name" value="SecA_DEAD"/>
</dbReference>
<dbReference type="InterPro" id="IPR036670">
    <property type="entry name" value="SecA_X-link_sf"/>
</dbReference>
<dbReference type="SMART" id="SM00957">
    <property type="entry name" value="SecA_DEAD"/>
    <property type="match status" value="1"/>
</dbReference>
<evidence type="ECO:0000256" key="1">
    <source>
        <dbReference type="ARBA" id="ARBA00001947"/>
    </source>
</evidence>
<keyword evidence="5 15" id="KW-0963">Cytoplasm</keyword>
<organism evidence="21 22">
    <name type="scientific">Salisediminibacterium halotolerans</name>
    <dbReference type="NCBI Taxonomy" id="517425"/>
    <lineage>
        <taxon>Bacteria</taxon>
        <taxon>Bacillati</taxon>
        <taxon>Bacillota</taxon>
        <taxon>Bacilli</taxon>
        <taxon>Bacillales</taxon>
        <taxon>Bacillaceae</taxon>
        <taxon>Salisediminibacterium</taxon>
    </lineage>
</organism>
<feature type="binding site" evidence="15">
    <location>
        <position position="86"/>
    </location>
    <ligand>
        <name>ATP</name>
        <dbReference type="ChEBI" id="CHEBI:30616"/>
    </ligand>
</feature>
<evidence type="ECO:0000259" key="20">
    <source>
        <dbReference type="PROSITE" id="PS51196"/>
    </source>
</evidence>
<evidence type="ECO:0000256" key="7">
    <source>
        <dbReference type="ARBA" id="ARBA00022741"/>
    </source>
</evidence>
<dbReference type="SUPFAM" id="SSF81886">
    <property type="entry name" value="Helical scaffold and wing domains of SecA"/>
    <property type="match status" value="1"/>
</dbReference>
<keyword evidence="7 15" id="KW-0547">Nucleotide-binding</keyword>
<dbReference type="Pfam" id="PF01043">
    <property type="entry name" value="SecA_PP_bind"/>
    <property type="match status" value="1"/>
</dbReference>
<dbReference type="CDD" id="cd17928">
    <property type="entry name" value="DEXDc_SecA"/>
    <property type="match status" value="1"/>
</dbReference>
<dbReference type="PRINTS" id="PR00906">
    <property type="entry name" value="SECA"/>
</dbReference>
<evidence type="ECO:0000256" key="16">
    <source>
        <dbReference type="RuleBase" id="RU003874"/>
    </source>
</evidence>
<feature type="binding site" evidence="15">
    <location>
        <begin position="104"/>
        <end position="108"/>
    </location>
    <ligand>
        <name>ATP</name>
        <dbReference type="ChEBI" id="CHEBI:30616"/>
    </ligand>
</feature>
<dbReference type="PROSITE" id="PS51192">
    <property type="entry name" value="HELICASE_ATP_BIND_1"/>
    <property type="match status" value="1"/>
</dbReference>
<gene>
    <name evidence="15" type="primary">secA</name>
    <name evidence="21" type="ORF">SAMN05444126_12636</name>
</gene>
<evidence type="ECO:0000259" key="19">
    <source>
        <dbReference type="PROSITE" id="PS51194"/>
    </source>
</evidence>
<keyword evidence="22" id="KW-1185">Reference proteome</keyword>
<protein>
    <recommendedName>
        <fullName evidence="15 16">Protein translocase subunit SecA</fullName>
        <ecNumber evidence="15">7.4.2.8</ecNumber>
    </recommendedName>
</protein>
<evidence type="ECO:0000256" key="11">
    <source>
        <dbReference type="ARBA" id="ARBA00022967"/>
    </source>
</evidence>
<sequence>MLGMLKKVIGDSDARHLKKLQKTVDQINQYSDELKLLSDSDLRQKTNEFKARYEDGEKLDDMLPEAFATVREASKRVTGMTHFDVQLLGGIVLHYGDIAEMKTGEGKTLVATLPVYLNAITGKGAHVVTVNEYLARRDARDMGEIYEFLGLSVGLNVSGMKKEEKREAYLADVTYGTNNEFGFDYLRDNMVTYKEQMVQRPLHFAIVDEVDSILIDEARTPLIISGSANRTSELYTAANSFVRMLKEDRDYTFDEQTKNAQLTEEGVNKAERVFNINNLFDSEHVQLNHNITQALKAHLSMTRDEDYVVQDGQVVIVDQFTGRLMTGRRFSDGLHQAIEAKEGLEIKRESMTLASITFQNFFRMYEKLSGMTGTAKTEEEELRNIYNMNVFAVPTNEPMVREDRSDLIYKTLDAKHRAIVDHIEELYKTGQPVLVGTVNVDSSELVSKLLKKRKIPHNVLNAKNHAKEAEIIANAGTKGAVTIATNMAGRGTDIKLGDGVAELGGLFVLGTERHESRRIDNQLRGRSGRQGDPGVSQFYLSLEDPLMRRFGSENMSKMMERLGMEEDQPIESRLVSRAVEQAQKRVEGNNFDARKQILSYDDVMREQRDVIYKQRMEVLESDNLRPVIEDMLSNVVKRTVELYTPEEDVPEDWNLQGILDYVNTYLLTEKQIEETELKGLEPEEMHELIFERVNDEYQAREDHFGSAEMREFERVILLRSVDQKWTNHIDQMEQLRQGIHLRAYGQGDPLRDYKFEGFEMFEEMVESIEEEVSRYIMKSQIKGNMERKQVAEENEAVHQSSSDPEKAAKEKQSNKPYQKNAEDETGRNEPCPCGSGKKYKNCHGRLQ</sequence>
<keyword evidence="11 15" id="KW-1278">Translocase</keyword>
<comment type="subunit">
    <text evidence="15">Monomer and homodimer. Part of the essential Sec protein translocation apparatus which comprises SecA, SecYEG and auxiliary proteins SecDF. Other proteins may also be involved.</text>
</comment>
<evidence type="ECO:0000256" key="9">
    <source>
        <dbReference type="ARBA" id="ARBA00022840"/>
    </source>
</evidence>
<dbReference type="GO" id="GO:0008564">
    <property type="term" value="F:protein-exporting ATPase activity"/>
    <property type="evidence" value="ECO:0007669"/>
    <property type="project" value="UniProtKB-EC"/>
</dbReference>
<dbReference type="Gene3D" id="3.40.50.300">
    <property type="entry name" value="P-loop containing nucleotide triphosphate hydrolases"/>
    <property type="match status" value="3"/>
</dbReference>
<dbReference type="FunFam" id="1.10.3060.10:FF:000002">
    <property type="entry name" value="Preprotein translocase subunit SecA"/>
    <property type="match status" value="1"/>
</dbReference>
<dbReference type="Pfam" id="PF07516">
    <property type="entry name" value="SecA_SW"/>
    <property type="match status" value="1"/>
</dbReference>
<keyword evidence="10 15" id="KW-0653">Protein transport</keyword>
<dbReference type="SUPFAM" id="SSF81767">
    <property type="entry name" value="Pre-protein crosslinking domain of SecA"/>
    <property type="match status" value="1"/>
</dbReference>
<evidence type="ECO:0000256" key="6">
    <source>
        <dbReference type="ARBA" id="ARBA00022723"/>
    </source>
</evidence>
<dbReference type="RefSeq" id="WP_093074308.1">
    <property type="nucleotide sequence ID" value="NZ_FOGV01000026.1"/>
</dbReference>
<dbReference type="CDD" id="cd18803">
    <property type="entry name" value="SF2_C_secA"/>
    <property type="match status" value="1"/>
</dbReference>
<dbReference type="InterPro" id="IPR011116">
    <property type="entry name" value="SecA_Wing/Scaffold"/>
</dbReference>
<dbReference type="InterPro" id="IPR020937">
    <property type="entry name" value="SecA_CS"/>
</dbReference>
<dbReference type="GO" id="GO:0006605">
    <property type="term" value="P:protein targeting"/>
    <property type="evidence" value="ECO:0007669"/>
    <property type="project" value="UniProtKB-UniRule"/>
</dbReference>
<dbReference type="AlphaFoldDB" id="A0A1H9W1M0"/>
<dbReference type="NCBIfam" id="TIGR00963">
    <property type="entry name" value="secA"/>
    <property type="match status" value="1"/>
</dbReference>
<dbReference type="EMBL" id="FOGV01000026">
    <property type="protein sequence ID" value="SES27860.1"/>
    <property type="molecule type" value="Genomic_DNA"/>
</dbReference>
<dbReference type="InterPro" id="IPR044722">
    <property type="entry name" value="SecA_SF2_C"/>
</dbReference>
<evidence type="ECO:0000256" key="17">
    <source>
        <dbReference type="SAM" id="MobiDB-lite"/>
    </source>
</evidence>
<comment type="caution">
    <text evidence="21">The sequence shown here is derived from an EMBL/GenBank/DDBJ whole genome shotgun (WGS) entry which is preliminary data.</text>
</comment>
<comment type="catalytic activity">
    <reaction evidence="14 15">
        <text>ATP + H2O + cellular proteinSide 1 = ADP + phosphate + cellular proteinSide 2.</text>
        <dbReference type="EC" id="7.4.2.8"/>
    </reaction>
</comment>
<feature type="region of interest" description="Disordered" evidence="17">
    <location>
        <begin position="786"/>
        <end position="847"/>
    </location>
</feature>
<dbReference type="InterPro" id="IPR000185">
    <property type="entry name" value="SecA"/>
</dbReference>
<dbReference type="Pfam" id="PF02810">
    <property type="entry name" value="SEC-C"/>
    <property type="match status" value="1"/>
</dbReference>
<dbReference type="GO" id="GO:0031522">
    <property type="term" value="C:cell envelope Sec protein transport complex"/>
    <property type="evidence" value="ECO:0007669"/>
    <property type="project" value="TreeGrafter"/>
</dbReference>
<dbReference type="Pfam" id="PF21090">
    <property type="entry name" value="P-loop_SecA"/>
    <property type="match status" value="1"/>
</dbReference>
<dbReference type="InterPro" id="IPR036266">
    <property type="entry name" value="SecA_Wing/Scaffold_sf"/>
</dbReference>
<keyword evidence="4 15" id="KW-1003">Cell membrane</keyword>
<keyword evidence="8" id="KW-0862">Zinc</keyword>
<evidence type="ECO:0000313" key="21">
    <source>
        <dbReference type="EMBL" id="SES27860.1"/>
    </source>
</evidence>
<feature type="domain" description="Helicase ATP-binding" evidence="18">
    <location>
        <begin position="88"/>
        <end position="248"/>
    </location>
</feature>
<dbReference type="InterPro" id="IPR027417">
    <property type="entry name" value="P-loop_NTPase"/>
</dbReference>
<dbReference type="NCBIfam" id="NF009538">
    <property type="entry name" value="PRK12904.1"/>
    <property type="match status" value="1"/>
</dbReference>
<dbReference type="SUPFAM" id="SSF52540">
    <property type="entry name" value="P-loop containing nucleoside triphosphate hydrolases"/>
    <property type="match status" value="2"/>
</dbReference>
<dbReference type="Gene3D" id="3.90.1440.10">
    <property type="entry name" value="SecA, preprotein cross-linking domain"/>
    <property type="match status" value="1"/>
</dbReference>
<dbReference type="GO" id="GO:0017038">
    <property type="term" value="P:protein import"/>
    <property type="evidence" value="ECO:0007669"/>
    <property type="project" value="InterPro"/>
</dbReference>
<dbReference type="PANTHER" id="PTHR30612">
    <property type="entry name" value="SECA INNER MEMBRANE COMPONENT OF SEC PROTEIN SECRETION SYSTEM"/>
    <property type="match status" value="1"/>
</dbReference>
<keyword evidence="12 15" id="KW-0811">Translocation</keyword>
<dbReference type="Pfam" id="PF07517">
    <property type="entry name" value="SecA_DEAD"/>
    <property type="match status" value="1"/>
</dbReference>
<dbReference type="NCBIfam" id="NF006630">
    <property type="entry name" value="PRK09200.1"/>
    <property type="match status" value="1"/>
</dbReference>
<evidence type="ECO:0000256" key="15">
    <source>
        <dbReference type="HAMAP-Rule" id="MF_01382"/>
    </source>
</evidence>
<dbReference type="GO" id="GO:0046872">
    <property type="term" value="F:metal ion binding"/>
    <property type="evidence" value="ECO:0007669"/>
    <property type="project" value="UniProtKB-KW"/>
</dbReference>
<dbReference type="GO" id="GO:0005524">
    <property type="term" value="F:ATP binding"/>
    <property type="evidence" value="ECO:0007669"/>
    <property type="project" value="UniProtKB-UniRule"/>
</dbReference>
<dbReference type="InterPro" id="IPR014001">
    <property type="entry name" value="Helicase_ATP-bd"/>
</dbReference>
<feature type="compositionally biased region" description="Basic and acidic residues" evidence="17">
    <location>
        <begin position="803"/>
        <end position="813"/>
    </location>
</feature>
<dbReference type="GO" id="GO:0005886">
    <property type="term" value="C:plasma membrane"/>
    <property type="evidence" value="ECO:0007669"/>
    <property type="project" value="UniProtKB-SubCell"/>
</dbReference>
<feature type="binding site" evidence="15">
    <location>
        <position position="493"/>
    </location>
    <ligand>
        <name>ATP</name>
        <dbReference type="ChEBI" id="CHEBI:30616"/>
    </ligand>
</feature>
<comment type="similarity">
    <text evidence="2 15 16">Belongs to the SecA family.</text>
</comment>